<dbReference type="InterPro" id="IPR028354">
    <property type="entry name" value="GPAT_PlsB"/>
</dbReference>
<keyword evidence="8 15" id="KW-0808">Transferase</keyword>
<proteinExistence type="inferred from homology"/>
<reference evidence="15" key="1">
    <citation type="submission" date="2020-10" db="EMBL/GenBank/DDBJ databases">
        <title>Microbiome of the Black Sea water column analyzed by genome centric metagenomics.</title>
        <authorList>
            <person name="Cabello-Yeves P.J."/>
            <person name="Callieri C."/>
            <person name="Picazo A."/>
            <person name="Mehrshad M."/>
            <person name="Haro-Moreno J.M."/>
            <person name="Roda-Garcia J."/>
            <person name="Dzembekova N."/>
            <person name="Slabakova V."/>
            <person name="Slabakova N."/>
            <person name="Moncheva S."/>
            <person name="Rodriguez-Valera F."/>
        </authorList>
    </citation>
    <scope>NUCLEOTIDE SEQUENCE</scope>
    <source>
        <strain evidence="15">BS307-5m-G49</strain>
    </source>
</reference>
<name>A0A937LC66_9GAMM</name>
<evidence type="ECO:0000313" key="16">
    <source>
        <dbReference type="Proteomes" id="UP000744438"/>
    </source>
</evidence>
<evidence type="ECO:0000256" key="13">
    <source>
        <dbReference type="ARBA" id="ARBA00048427"/>
    </source>
</evidence>
<sequence length="789" mass="92859">MFNFLIKANHESESKKTELLLKNEDIIYALSSSSRIDYQALKVLTKQNNLTELKLKTEKSPIKKNYFQIRNPKRKFPWQTPKRMHPKELSILAENRNFSKKAIIIPVDVFWGKSPERQDNWLKLLFRESWEGTSFIRNLFKLFFNGRNVKIFFHKPLEVDDIFNSPESDKNLVLKTERLLRARFRQNRKAHLGPDISNRRTLVTSILNSNSLKSYIESEAEGSKKKITKLRKKASKYVWEICSDMSYPFIYLYDRALTWFWNSRYKNLEVLNFEEIRKIAPSTSLIFAPCHRSHIDYLALSYLLYYKDLMLPQIVAGINLNLPLVGPLLRKGGAFFMRRSFSNNRLYSVVFYEHLRKLMQRGHSIEFFPEGGRSRSGKLMPPRPGIISMILRSFLGMDEKQVSFVPISINYEKVLEGNSYINEVMGAEKKKENLKDIFSVFRDFRNYLGEAYLQFGVPISLNALLKEYPLSDYSSEKDWLFKVTPILGKKIMTNINDSTVVTSTALFSIGILNSDGFSISKQELVSRIELLKSLLEEDKYSPKTLICEKTGEEIIDQMRNLDFLSKEDINDRISLTNLEAAKLSFYRNNISHLLIFESLICGFFQYQKEIVKEDLLQSIKMIYPFLKEEFFLKWDEADLDQLINLKINKLINKNLILEDFNVFKRPNFKSKEFYETQSLGKLVQPSIDRFYVLISQLWKNSTERISKNELERNSLEILKNLEKTQARLTPEFSEKWMFDVFLSRLIENKYVREDDKGMLYPTRITQRLEKDANKFLEPNWLKELSKSTP</sequence>
<organism evidence="15 16">
    <name type="scientific">SAR86 cluster bacterium</name>
    <dbReference type="NCBI Taxonomy" id="2030880"/>
    <lineage>
        <taxon>Bacteria</taxon>
        <taxon>Pseudomonadati</taxon>
        <taxon>Pseudomonadota</taxon>
        <taxon>Gammaproteobacteria</taxon>
        <taxon>SAR86 cluster</taxon>
    </lineage>
</organism>
<evidence type="ECO:0000256" key="6">
    <source>
        <dbReference type="ARBA" id="ARBA00013432"/>
    </source>
</evidence>
<comment type="catalytic activity">
    <reaction evidence="13">
        <text>sn-glycerol 3-phosphate + an acyl-CoA = a 1-acyl-sn-glycero-3-phosphate + CoA</text>
        <dbReference type="Rhea" id="RHEA:15325"/>
        <dbReference type="ChEBI" id="CHEBI:57287"/>
        <dbReference type="ChEBI" id="CHEBI:57597"/>
        <dbReference type="ChEBI" id="CHEBI:57970"/>
        <dbReference type="ChEBI" id="CHEBI:58342"/>
        <dbReference type="EC" id="2.3.1.15"/>
    </reaction>
</comment>
<evidence type="ECO:0000256" key="3">
    <source>
        <dbReference type="ARBA" id="ARBA00005189"/>
    </source>
</evidence>
<dbReference type="InterPro" id="IPR002123">
    <property type="entry name" value="Plipid/glycerol_acylTrfase"/>
</dbReference>
<keyword evidence="7" id="KW-1003">Cell membrane</keyword>
<keyword evidence="10" id="KW-0444">Lipid biosynthesis</keyword>
<dbReference type="NCBIfam" id="TIGR03703">
    <property type="entry name" value="plsB"/>
    <property type="match status" value="1"/>
</dbReference>
<dbReference type="GO" id="GO:0006631">
    <property type="term" value="P:fatty acid metabolic process"/>
    <property type="evidence" value="ECO:0007669"/>
    <property type="project" value="TreeGrafter"/>
</dbReference>
<keyword evidence="11" id="KW-1208">Phospholipid metabolism</keyword>
<keyword evidence="9" id="KW-0472">Membrane</keyword>
<comment type="similarity">
    <text evidence="4">Belongs to the GPAT/DAPAT family.</text>
</comment>
<dbReference type="SUPFAM" id="SSF69593">
    <property type="entry name" value="Glycerol-3-phosphate (1)-acyltransferase"/>
    <property type="match status" value="1"/>
</dbReference>
<dbReference type="GO" id="GO:0004366">
    <property type="term" value="F:glycerol-3-phosphate O-acyltransferase activity"/>
    <property type="evidence" value="ECO:0007669"/>
    <property type="project" value="UniProtKB-EC"/>
</dbReference>
<dbReference type="PANTHER" id="PTHR12563:SF17">
    <property type="entry name" value="DIHYDROXYACETONE PHOSPHATE ACYLTRANSFERASE"/>
    <property type="match status" value="1"/>
</dbReference>
<dbReference type="CDD" id="cd07993">
    <property type="entry name" value="LPLAT_DHAPAT-like"/>
    <property type="match status" value="1"/>
</dbReference>
<dbReference type="InterPro" id="IPR045520">
    <property type="entry name" value="GPAT/DHAPAT_C"/>
</dbReference>
<dbReference type="InterPro" id="IPR041728">
    <property type="entry name" value="GPAT/DHAPAT_LPLAT"/>
</dbReference>
<evidence type="ECO:0000259" key="14">
    <source>
        <dbReference type="SMART" id="SM00563"/>
    </source>
</evidence>
<dbReference type="NCBIfam" id="NF003441">
    <property type="entry name" value="PRK04974.1"/>
    <property type="match status" value="1"/>
</dbReference>
<evidence type="ECO:0000313" key="15">
    <source>
        <dbReference type="EMBL" id="MBL6811606.1"/>
    </source>
</evidence>
<dbReference type="PANTHER" id="PTHR12563">
    <property type="entry name" value="GLYCEROL-3-PHOSPHATE ACYLTRANSFERASE"/>
    <property type="match status" value="1"/>
</dbReference>
<comment type="pathway">
    <text evidence="3">Lipid metabolism.</text>
</comment>
<dbReference type="EMBL" id="JADHQC010000006">
    <property type="protein sequence ID" value="MBL6811606.1"/>
    <property type="molecule type" value="Genomic_DNA"/>
</dbReference>
<dbReference type="GO" id="GO:0005886">
    <property type="term" value="C:plasma membrane"/>
    <property type="evidence" value="ECO:0007669"/>
    <property type="project" value="UniProtKB-SubCell"/>
</dbReference>
<accession>A0A937LC66</accession>
<protein>
    <recommendedName>
        <fullName evidence="6">Glycerol-3-phosphate acyltransferase</fullName>
        <ecNumber evidence="5">2.3.1.15</ecNumber>
    </recommendedName>
</protein>
<dbReference type="Pfam" id="PF19277">
    <property type="entry name" value="GPAT_C"/>
    <property type="match status" value="1"/>
</dbReference>
<dbReference type="AlphaFoldDB" id="A0A937LC66"/>
<dbReference type="Proteomes" id="UP000744438">
    <property type="component" value="Unassembled WGS sequence"/>
</dbReference>
<gene>
    <name evidence="15" type="primary">plsB</name>
    <name evidence="15" type="ORF">ISQ63_01835</name>
</gene>
<evidence type="ECO:0000256" key="1">
    <source>
        <dbReference type="ARBA" id="ARBA00004413"/>
    </source>
</evidence>
<evidence type="ECO:0000256" key="11">
    <source>
        <dbReference type="ARBA" id="ARBA00023264"/>
    </source>
</evidence>
<dbReference type="InterPro" id="IPR022284">
    <property type="entry name" value="GPAT/DHAPAT"/>
</dbReference>
<evidence type="ECO:0000256" key="10">
    <source>
        <dbReference type="ARBA" id="ARBA00023209"/>
    </source>
</evidence>
<comment type="pathway">
    <text evidence="2">Phospholipid metabolism; CDP-diacylglycerol biosynthesis; CDP-diacylglycerol from sn-glycerol 3-phosphate: step 1/3.</text>
</comment>
<dbReference type="EC" id="2.3.1.15" evidence="5"/>
<comment type="subcellular location">
    <subcellularLocation>
        <location evidence="1">Cell membrane</location>
        <topology evidence="1">Peripheral membrane protein</topology>
        <orientation evidence="1">Cytoplasmic side</orientation>
    </subcellularLocation>
</comment>
<evidence type="ECO:0000256" key="8">
    <source>
        <dbReference type="ARBA" id="ARBA00022679"/>
    </source>
</evidence>
<dbReference type="SMART" id="SM00563">
    <property type="entry name" value="PlsC"/>
    <property type="match status" value="1"/>
</dbReference>
<keyword evidence="12 15" id="KW-0012">Acyltransferase</keyword>
<dbReference type="PIRSF" id="PIRSF000437">
    <property type="entry name" value="GPAT_DHAPAT"/>
    <property type="match status" value="1"/>
</dbReference>
<evidence type="ECO:0000256" key="2">
    <source>
        <dbReference type="ARBA" id="ARBA00004765"/>
    </source>
</evidence>
<feature type="domain" description="Phospholipid/glycerol acyltransferase" evidence="14">
    <location>
        <begin position="285"/>
        <end position="412"/>
    </location>
</feature>
<dbReference type="GO" id="GO:0008654">
    <property type="term" value="P:phospholipid biosynthetic process"/>
    <property type="evidence" value="ECO:0007669"/>
    <property type="project" value="UniProtKB-KW"/>
</dbReference>
<dbReference type="PIRSF" id="PIRSF500064">
    <property type="entry name" value="GPAT"/>
    <property type="match status" value="1"/>
</dbReference>
<keyword evidence="10" id="KW-0443">Lipid metabolism</keyword>
<dbReference type="Pfam" id="PF01553">
    <property type="entry name" value="Acyltransferase"/>
    <property type="match status" value="1"/>
</dbReference>
<keyword evidence="10" id="KW-0594">Phospholipid biosynthesis</keyword>
<comment type="caution">
    <text evidence="15">The sequence shown here is derived from an EMBL/GenBank/DDBJ whole genome shotgun (WGS) entry which is preliminary data.</text>
</comment>
<evidence type="ECO:0000256" key="4">
    <source>
        <dbReference type="ARBA" id="ARBA00007937"/>
    </source>
</evidence>
<evidence type="ECO:0000256" key="9">
    <source>
        <dbReference type="ARBA" id="ARBA00023136"/>
    </source>
</evidence>
<evidence type="ECO:0000256" key="7">
    <source>
        <dbReference type="ARBA" id="ARBA00022475"/>
    </source>
</evidence>
<evidence type="ECO:0000256" key="12">
    <source>
        <dbReference type="ARBA" id="ARBA00023315"/>
    </source>
</evidence>
<evidence type="ECO:0000256" key="5">
    <source>
        <dbReference type="ARBA" id="ARBA00013113"/>
    </source>
</evidence>